<dbReference type="EMBL" id="BAABDL010000014">
    <property type="protein sequence ID" value="GAA4058766.1"/>
    <property type="molecule type" value="Genomic_DNA"/>
</dbReference>
<feature type="domain" description="Serine aminopeptidase S33" evidence="1">
    <location>
        <begin position="26"/>
        <end position="287"/>
    </location>
</feature>
<comment type="caution">
    <text evidence="2">The sequence shown here is derived from an EMBL/GenBank/DDBJ whole genome shotgun (WGS) entry which is preliminary data.</text>
</comment>
<evidence type="ECO:0000313" key="3">
    <source>
        <dbReference type="Proteomes" id="UP001501734"/>
    </source>
</evidence>
<accession>A0ABP7V3J1</accession>
<keyword evidence="2" id="KW-0378">Hydrolase</keyword>
<protein>
    <submittedName>
        <fullName evidence="2">Alpha/beta hydrolase</fullName>
    </submittedName>
</protein>
<dbReference type="RefSeq" id="WP_344909598.1">
    <property type="nucleotide sequence ID" value="NZ_BAABDL010000014.1"/>
</dbReference>
<dbReference type="GO" id="GO:0016787">
    <property type="term" value="F:hydrolase activity"/>
    <property type="evidence" value="ECO:0007669"/>
    <property type="project" value="UniProtKB-KW"/>
</dbReference>
<dbReference type="InterPro" id="IPR051044">
    <property type="entry name" value="MAG_DAG_Lipase"/>
</dbReference>
<evidence type="ECO:0000259" key="1">
    <source>
        <dbReference type="Pfam" id="PF12146"/>
    </source>
</evidence>
<dbReference type="InterPro" id="IPR022742">
    <property type="entry name" value="Hydrolase_4"/>
</dbReference>
<proteinExistence type="predicted"/>
<name>A0ABP7V3J1_9BACI</name>
<dbReference type="Pfam" id="PF12146">
    <property type="entry name" value="Hydrolase_4"/>
    <property type="match status" value="1"/>
</dbReference>
<dbReference type="Gene3D" id="3.40.50.1820">
    <property type="entry name" value="alpha/beta hydrolase"/>
    <property type="match status" value="1"/>
</dbReference>
<dbReference type="PANTHER" id="PTHR11614">
    <property type="entry name" value="PHOSPHOLIPASE-RELATED"/>
    <property type="match status" value="1"/>
</dbReference>
<organism evidence="2 3">
    <name type="scientific">Amphibacillus indicireducens</name>
    <dbReference type="NCBI Taxonomy" id="1076330"/>
    <lineage>
        <taxon>Bacteria</taxon>
        <taxon>Bacillati</taxon>
        <taxon>Bacillota</taxon>
        <taxon>Bacilli</taxon>
        <taxon>Bacillales</taxon>
        <taxon>Bacillaceae</taxon>
        <taxon>Amphibacillus</taxon>
    </lineage>
</organism>
<keyword evidence="3" id="KW-1185">Reference proteome</keyword>
<reference evidence="3" key="1">
    <citation type="journal article" date="2019" name="Int. J. Syst. Evol. Microbiol.">
        <title>The Global Catalogue of Microorganisms (GCM) 10K type strain sequencing project: providing services to taxonomists for standard genome sequencing and annotation.</title>
        <authorList>
            <consortium name="The Broad Institute Genomics Platform"/>
            <consortium name="The Broad Institute Genome Sequencing Center for Infectious Disease"/>
            <person name="Wu L."/>
            <person name="Ma J."/>
        </authorList>
    </citation>
    <scope>NUCLEOTIDE SEQUENCE [LARGE SCALE GENOMIC DNA]</scope>
    <source>
        <strain evidence="3">JCM 17250</strain>
    </source>
</reference>
<dbReference type="SUPFAM" id="SSF53474">
    <property type="entry name" value="alpha/beta-Hydrolases"/>
    <property type="match status" value="1"/>
</dbReference>
<evidence type="ECO:0000313" key="2">
    <source>
        <dbReference type="EMBL" id="GAA4058766.1"/>
    </source>
</evidence>
<dbReference type="InterPro" id="IPR029058">
    <property type="entry name" value="AB_hydrolase_fold"/>
</dbReference>
<gene>
    <name evidence="2" type="ORF">GCM10022410_02430</name>
</gene>
<sequence>MCKKRWFTQSDGEKIFIRKWTDQSSKPKAIIQIAHGMAEHSQRYDQFAQFLTENQLIVYANDHRGHGETGARMGVMGYFAEQGGFERAVDDLWEMTAMIRTEHPGLPIILLGHSMGSFLVRRYIQRYPTSVDAVILSGTGFDKGLVGKVGRLLAKFEVKRLGPKTASPLMDRLSFGQYSKGLAETESWLSRDSQSVRDYENDPYCGFISTAKFYDDLLYGLKKIHQQSQVAKVNPSLPILLFSGTADPVGDYSKGVHRVVKQYQKHGIKSIDLKLYPEGRHEMLFEINREQVMRDILAWMIEVIS</sequence>
<dbReference type="Proteomes" id="UP001501734">
    <property type="component" value="Unassembled WGS sequence"/>
</dbReference>